<feature type="compositionally biased region" description="Polar residues" evidence="1">
    <location>
        <begin position="141"/>
        <end position="151"/>
    </location>
</feature>
<feature type="compositionally biased region" description="Polar residues" evidence="1">
    <location>
        <begin position="62"/>
        <end position="72"/>
    </location>
</feature>
<dbReference type="HOGENOM" id="CLU_130524_0_0_1"/>
<feature type="region of interest" description="Disordered" evidence="1">
    <location>
        <begin position="53"/>
        <end position="151"/>
    </location>
</feature>
<organism evidence="3">
    <name type="scientific">Melampsora larici-populina (strain 98AG31 / pathotype 3-4-7)</name>
    <name type="common">Poplar leaf rust fungus</name>
    <dbReference type="NCBI Taxonomy" id="747676"/>
    <lineage>
        <taxon>Eukaryota</taxon>
        <taxon>Fungi</taxon>
        <taxon>Dikarya</taxon>
        <taxon>Basidiomycota</taxon>
        <taxon>Pucciniomycotina</taxon>
        <taxon>Pucciniomycetes</taxon>
        <taxon>Pucciniales</taxon>
        <taxon>Melampsoraceae</taxon>
        <taxon>Melampsora</taxon>
    </lineage>
</organism>
<dbReference type="Proteomes" id="UP000001072">
    <property type="component" value="Unassembled WGS sequence"/>
</dbReference>
<dbReference type="OrthoDB" id="2514264at2759"/>
<reference evidence="3" key="1">
    <citation type="journal article" date="2011" name="Proc. Natl. Acad. Sci. U.S.A.">
        <title>Obligate biotrophy features unraveled by the genomic analysis of rust fungi.</title>
        <authorList>
            <person name="Duplessis S."/>
            <person name="Cuomo C.A."/>
            <person name="Lin Y.-C."/>
            <person name="Aerts A."/>
            <person name="Tisserant E."/>
            <person name="Veneault-Fourrey C."/>
            <person name="Joly D.L."/>
            <person name="Hacquard S."/>
            <person name="Amselem J."/>
            <person name="Cantarel B.L."/>
            <person name="Chiu R."/>
            <person name="Coutinho P.M."/>
            <person name="Feau N."/>
            <person name="Field M."/>
            <person name="Frey P."/>
            <person name="Gelhaye E."/>
            <person name="Goldberg J."/>
            <person name="Grabherr M.G."/>
            <person name="Kodira C.D."/>
            <person name="Kohler A."/>
            <person name="Kuees U."/>
            <person name="Lindquist E.A."/>
            <person name="Lucas S.M."/>
            <person name="Mago R."/>
            <person name="Mauceli E."/>
            <person name="Morin E."/>
            <person name="Murat C."/>
            <person name="Pangilinan J.L."/>
            <person name="Park R."/>
            <person name="Pearson M."/>
            <person name="Quesneville H."/>
            <person name="Rouhier N."/>
            <person name="Sakthikumar S."/>
            <person name="Salamov A.A."/>
            <person name="Schmutz J."/>
            <person name="Selles B."/>
            <person name="Shapiro H."/>
            <person name="Tanguay P."/>
            <person name="Tuskan G.A."/>
            <person name="Henrissat B."/>
            <person name="Van de Peer Y."/>
            <person name="Rouze P."/>
            <person name="Ellis J.G."/>
            <person name="Dodds P.N."/>
            <person name="Schein J.E."/>
            <person name="Zhong S."/>
            <person name="Hamelin R.C."/>
            <person name="Grigoriev I.V."/>
            <person name="Szabo L.J."/>
            <person name="Martin F."/>
        </authorList>
    </citation>
    <scope>NUCLEOTIDE SEQUENCE [LARGE SCALE GENOMIC DNA]</scope>
    <source>
        <strain evidence="3">98AG31 / pathotype 3-4-7</strain>
    </source>
</reference>
<dbReference type="GeneID" id="18931386"/>
<name>F4SD15_MELLP</name>
<accession>F4SD15</accession>
<gene>
    <name evidence="2" type="ORF">MELLADRAFT_69981</name>
</gene>
<evidence type="ECO:0000313" key="3">
    <source>
        <dbReference type="Proteomes" id="UP000001072"/>
    </source>
</evidence>
<dbReference type="VEuPathDB" id="FungiDB:MELLADRAFT_69981"/>
<dbReference type="InParanoid" id="F4SD15"/>
<evidence type="ECO:0000313" key="2">
    <source>
        <dbReference type="EMBL" id="EGF97463.1"/>
    </source>
</evidence>
<dbReference type="KEGG" id="mlr:MELLADRAFT_69981"/>
<protein>
    <submittedName>
        <fullName evidence="2">Uncharacterized protein</fullName>
    </submittedName>
</protein>
<dbReference type="EMBL" id="GL883231">
    <property type="protein sequence ID" value="EGF97463.1"/>
    <property type="molecule type" value="Genomic_DNA"/>
</dbReference>
<proteinExistence type="predicted"/>
<keyword evidence="3" id="KW-1185">Reference proteome</keyword>
<dbReference type="RefSeq" id="XP_007419267.1">
    <property type="nucleotide sequence ID" value="XM_007419205.1"/>
</dbReference>
<feature type="compositionally biased region" description="Low complexity" evidence="1">
    <location>
        <begin position="73"/>
        <end position="113"/>
    </location>
</feature>
<sequence length="168" mass="19119">MRTLLFTEKVTYEDGTTGPIDISKCRLDLKEICFAKARKCDELSFKDNPYAEGGERFDWDHNTGNPKTRQNLSRNTSFNSNQSTSTQRNYNNNNNLNSNQINSQFNNSSSNYQKPQNDGKKRKGYLGGNFDPNYVRKGKQPETSNNTNKSLTGSFSFRIVHSIPLIVS</sequence>
<evidence type="ECO:0000256" key="1">
    <source>
        <dbReference type="SAM" id="MobiDB-lite"/>
    </source>
</evidence>
<dbReference type="AlphaFoldDB" id="F4SD15"/>